<evidence type="ECO:0000313" key="3">
    <source>
        <dbReference type="Proteomes" id="UP000274131"/>
    </source>
</evidence>
<feature type="region of interest" description="Disordered" evidence="1">
    <location>
        <begin position="144"/>
        <end position="179"/>
    </location>
</feature>
<reference evidence="4" key="1">
    <citation type="submission" date="2017-02" db="UniProtKB">
        <authorList>
            <consortium name="WormBaseParasite"/>
        </authorList>
    </citation>
    <scope>IDENTIFICATION</scope>
</reference>
<evidence type="ECO:0000313" key="4">
    <source>
        <dbReference type="WBParaSite" id="EVEC_0001103801-mRNA-1"/>
    </source>
</evidence>
<evidence type="ECO:0000256" key="1">
    <source>
        <dbReference type="SAM" id="MobiDB-lite"/>
    </source>
</evidence>
<sequence length="179" mass="20932">MKSNRFFVSETALKKSSKHSSQAHAEVFYRLEENQLLTDNDVRTIITHSILILAAQTGFEGIEWQAAVMLTYTVTKYLRRIWKIMNICDKRRLDGRTSAFACSFLQVLRILKIEDVKDIAEFYLRRVIQRRNSLYEACIKEQQRAELQGRKRRTYYEPAGEKDISSASSPKQKKFSDPD</sequence>
<organism evidence="4">
    <name type="scientific">Enterobius vermicularis</name>
    <name type="common">Human pinworm</name>
    <dbReference type="NCBI Taxonomy" id="51028"/>
    <lineage>
        <taxon>Eukaryota</taxon>
        <taxon>Metazoa</taxon>
        <taxon>Ecdysozoa</taxon>
        <taxon>Nematoda</taxon>
        <taxon>Chromadorea</taxon>
        <taxon>Rhabditida</taxon>
        <taxon>Spirurina</taxon>
        <taxon>Oxyuridomorpha</taxon>
        <taxon>Oxyuroidea</taxon>
        <taxon>Oxyuridae</taxon>
        <taxon>Enterobius</taxon>
    </lineage>
</organism>
<gene>
    <name evidence="2" type="ORF">EVEC_LOCUS10363</name>
</gene>
<accession>A0A0N4VJL7</accession>
<dbReference type="AlphaFoldDB" id="A0A0N4VJL7"/>
<reference evidence="2 3" key="2">
    <citation type="submission" date="2018-10" db="EMBL/GenBank/DDBJ databases">
        <authorList>
            <consortium name="Pathogen Informatics"/>
        </authorList>
    </citation>
    <scope>NUCLEOTIDE SEQUENCE [LARGE SCALE GENOMIC DNA]</scope>
</reference>
<dbReference type="EMBL" id="UXUI01010773">
    <property type="protein sequence ID" value="VDD95612.1"/>
    <property type="molecule type" value="Genomic_DNA"/>
</dbReference>
<proteinExistence type="predicted"/>
<keyword evidence="3" id="KW-1185">Reference proteome</keyword>
<protein>
    <submittedName>
        <fullName evidence="4">Cyclin N-terminal domain-containing protein</fullName>
    </submittedName>
</protein>
<dbReference type="WBParaSite" id="EVEC_0001103801-mRNA-1">
    <property type="protein sequence ID" value="EVEC_0001103801-mRNA-1"/>
    <property type="gene ID" value="EVEC_0001103801"/>
</dbReference>
<evidence type="ECO:0000313" key="2">
    <source>
        <dbReference type="EMBL" id="VDD95612.1"/>
    </source>
</evidence>
<name>A0A0N4VJL7_ENTVE</name>
<dbReference type="Proteomes" id="UP000274131">
    <property type="component" value="Unassembled WGS sequence"/>
</dbReference>